<gene>
    <name evidence="2" type="ORF">A0H81_02337</name>
</gene>
<protein>
    <submittedName>
        <fullName evidence="2">Uncharacterized protein</fullName>
    </submittedName>
</protein>
<dbReference type="AlphaFoldDB" id="A0A1C7MLU2"/>
<evidence type="ECO:0000313" key="2">
    <source>
        <dbReference type="EMBL" id="OBZ77396.1"/>
    </source>
</evidence>
<sequence>MDEKTQLHSRQATTANKPASTVPPLTRVVATPLLPLPCAAPVCVVEEVLDVELDELLLTVLFALEEPDVAVADDEEPAGATAATFATFVHAAWAFVASSPSLYDRNISAPVLSSWTSEVMLAA</sequence>
<proteinExistence type="predicted"/>
<name>A0A1C7MLU2_GRIFR</name>
<evidence type="ECO:0000256" key="1">
    <source>
        <dbReference type="SAM" id="MobiDB-lite"/>
    </source>
</evidence>
<dbReference type="EMBL" id="LUGG01000002">
    <property type="protein sequence ID" value="OBZ77396.1"/>
    <property type="molecule type" value="Genomic_DNA"/>
</dbReference>
<comment type="caution">
    <text evidence="2">The sequence shown here is derived from an EMBL/GenBank/DDBJ whole genome shotgun (WGS) entry which is preliminary data.</text>
</comment>
<accession>A0A1C7MLU2</accession>
<feature type="region of interest" description="Disordered" evidence="1">
    <location>
        <begin position="1"/>
        <end position="21"/>
    </location>
</feature>
<dbReference type="Proteomes" id="UP000092993">
    <property type="component" value="Unassembled WGS sequence"/>
</dbReference>
<evidence type="ECO:0000313" key="3">
    <source>
        <dbReference type="Proteomes" id="UP000092993"/>
    </source>
</evidence>
<reference evidence="2 3" key="1">
    <citation type="submission" date="2016-03" db="EMBL/GenBank/DDBJ databases">
        <title>Whole genome sequencing of Grifola frondosa 9006-11.</title>
        <authorList>
            <person name="Min B."/>
            <person name="Park H."/>
            <person name="Kim J.-G."/>
            <person name="Cho H."/>
            <person name="Oh Y.-L."/>
            <person name="Kong W.-S."/>
            <person name="Choi I.-G."/>
        </authorList>
    </citation>
    <scope>NUCLEOTIDE SEQUENCE [LARGE SCALE GENOMIC DNA]</scope>
    <source>
        <strain evidence="2 3">9006-11</strain>
    </source>
</reference>
<organism evidence="2 3">
    <name type="scientific">Grifola frondosa</name>
    <name type="common">Maitake</name>
    <name type="synonym">Polyporus frondosus</name>
    <dbReference type="NCBI Taxonomy" id="5627"/>
    <lineage>
        <taxon>Eukaryota</taxon>
        <taxon>Fungi</taxon>
        <taxon>Dikarya</taxon>
        <taxon>Basidiomycota</taxon>
        <taxon>Agaricomycotina</taxon>
        <taxon>Agaricomycetes</taxon>
        <taxon>Polyporales</taxon>
        <taxon>Grifolaceae</taxon>
        <taxon>Grifola</taxon>
    </lineage>
</organism>
<feature type="compositionally biased region" description="Polar residues" evidence="1">
    <location>
        <begin position="8"/>
        <end position="19"/>
    </location>
</feature>
<keyword evidence="3" id="KW-1185">Reference proteome</keyword>